<feature type="domain" description="Radical SAM core" evidence="3">
    <location>
        <begin position="24"/>
        <end position="260"/>
    </location>
</feature>
<keyword evidence="5" id="KW-1185">Reference proteome</keyword>
<organism evidence="4 5">
    <name type="scientific">Paracoccus marinaquae</name>
    <dbReference type="NCBI Taxonomy" id="2841926"/>
    <lineage>
        <taxon>Bacteria</taxon>
        <taxon>Pseudomonadati</taxon>
        <taxon>Pseudomonadota</taxon>
        <taxon>Alphaproteobacteria</taxon>
        <taxon>Rhodobacterales</taxon>
        <taxon>Paracoccaceae</taxon>
        <taxon>Paracoccus</taxon>
    </lineage>
</organism>
<evidence type="ECO:0000259" key="3">
    <source>
        <dbReference type="PROSITE" id="PS51918"/>
    </source>
</evidence>
<dbReference type="EMBL" id="JAHKNG010000003">
    <property type="protein sequence ID" value="MBU3029073.1"/>
    <property type="molecule type" value="Genomic_DNA"/>
</dbReference>
<dbReference type="CDD" id="cd01335">
    <property type="entry name" value="Radical_SAM"/>
    <property type="match status" value="1"/>
</dbReference>
<dbReference type="PANTHER" id="PTHR13932:SF5">
    <property type="entry name" value="RADICAL S-ADENOSYL METHIONINE DOMAIN-CONTAINING PROTEIN 1, MITOCHONDRIAL"/>
    <property type="match status" value="1"/>
</dbReference>
<evidence type="ECO:0000313" key="5">
    <source>
        <dbReference type="Proteomes" id="UP001166191"/>
    </source>
</evidence>
<dbReference type="NCBIfam" id="TIGR00539">
    <property type="entry name" value="hemN_rel"/>
    <property type="match status" value="1"/>
</dbReference>
<comment type="function">
    <text evidence="2">Probably acts as a heme chaperone, transferring heme to an unknown acceptor. Binds one molecule of heme per monomer, possibly covalently. Binds 1 [4Fe-4S] cluster. The cluster is coordinated with 3 cysteines and an exchangeable S-adenosyl-L-methionine.</text>
</comment>
<dbReference type="InterPro" id="IPR007197">
    <property type="entry name" value="rSAM"/>
</dbReference>
<reference evidence="4" key="1">
    <citation type="submission" date="2021-06" db="EMBL/GenBank/DDBJ databases">
        <title>Paracoccus bacterium XHP0099 sp. nov., isolated from the surface waters of the Yellow Sea.</title>
        <authorList>
            <person name="Xue H."/>
            <person name="Zhang D."/>
        </authorList>
    </citation>
    <scope>NUCLEOTIDE SEQUENCE</scope>
    <source>
        <strain evidence="4">XHP0099</strain>
    </source>
</reference>
<evidence type="ECO:0000256" key="2">
    <source>
        <dbReference type="RuleBase" id="RU364116"/>
    </source>
</evidence>
<dbReference type="PANTHER" id="PTHR13932">
    <property type="entry name" value="COPROPORPHYRINIGEN III OXIDASE"/>
    <property type="match status" value="1"/>
</dbReference>
<keyword evidence="2" id="KW-0408">Iron</keyword>
<dbReference type="SFLD" id="SFLDF00288">
    <property type="entry name" value="HemN-like__clustered_with_nucl"/>
    <property type="match status" value="1"/>
</dbReference>
<dbReference type="SFLD" id="SFLDS00029">
    <property type="entry name" value="Radical_SAM"/>
    <property type="match status" value="1"/>
</dbReference>
<dbReference type="InterPro" id="IPR004559">
    <property type="entry name" value="HemW-like"/>
</dbReference>
<sequence length="405" mass="43791">MSVSGAAQDVHSLYTGRTPPGDEDWRAGGFGLYVHWPFCAAKCPYCDFNSHVTAGIDQRRWAAALAAEIARLAVELPGRNLGSIFLGGGTPSLMAPETVDAVLRAARAGWGFANDIEITLEANPTSVESGRFRAYAEAGVNRLSMGIQALNDTDLRRLGRLHSVAEARAAFGIARDHFGRVSFDLIYARQGQTAEAWRAELREALAMAVDHLSLYQLTIEPGTAFGARASAGKLRDLPGDDLAADMYLETQEICAGAGMSAYEVSNHAGPSMESRHNLVYWRQGDWAAVGPGAHGRITLPHDRMATEAHRAPDAWLDAVERDGTGESLRAPLPRDEQAMEYLLMSMRLSEGLDLARYARIAGEPLDDRIIGGLEDLGMVRRDAGRLMATPAGRPVLNAILRELAA</sequence>
<dbReference type="SFLD" id="SFLDF00562">
    <property type="entry name" value="HemN-like__clustered_with_heat"/>
    <property type="match status" value="1"/>
</dbReference>
<dbReference type="InterPro" id="IPR034505">
    <property type="entry name" value="Coproporphyrinogen-III_oxidase"/>
</dbReference>
<comment type="subcellular location">
    <subcellularLocation>
        <location evidence="2">Cytoplasm</location>
    </subcellularLocation>
</comment>
<dbReference type="RefSeq" id="WP_216031769.1">
    <property type="nucleotide sequence ID" value="NZ_JAHKNG010000003.1"/>
</dbReference>
<dbReference type="Pfam" id="PF04055">
    <property type="entry name" value="Radical_SAM"/>
    <property type="match status" value="1"/>
</dbReference>
<keyword evidence="2" id="KW-0963">Cytoplasm</keyword>
<protein>
    <recommendedName>
        <fullName evidence="2">Heme chaperone HemW</fullName>
    </recommendedName>
</protein>
<accession>A0ABS6AEX0</accession>
<name>A0ABS6AEX0_9RHOB</name>
<comment type="caution">
    <text evidence="4">The sequence shown here is derived from an EMBL/GenBank/DDBJ whole genome shotgun (WGS) entry which is preliminary data.</text>
</comment>
<dbReference type="InterPro" id="IPR010723">
    <property type="entry name" value="HemN_C"/>
</dbReference>
<comment type="similarity">
    <text evidence="1">Belongs to the anaerobic coproporphyrinogen-III oxidase family. HemW subfamily.</text>
</comment>
<proteinExistence type="inferred from homology"/>
<keyword evidence="2" id="KW-0004">4Fe-4S</keyword>
<keyword evidence="2" id="KW-0143">Chaperone</keyword>
<dbReference type="Pfam" id="PF06969">
    <property type="entry name" value="HemN_C"/>
    <property type="match status" value="1"/>
</dbReference>
<dbReference type="SFLD" id="SFLDG01065">
    <property type="entry name" value="anaerobic_coproporphyrinogen-I"/>
    <property type="match status" value="1"/>
</dbReference>
<dbReference type="SMART" id="SM00729">
    <property type="entry name" value="Elp3"/>
    <property type="match status" value="1"/>
</dbReference>
<evidence type="ECO:0000256" key="1">
    <source>
        <dbReference type="ARBA" id="ARBA00006100"/>
    </source>
</evidence>
<dbReference type="InterPro" id="IPR006638">
    <property type="entry name" value="Elp3/MiaA/NifB-like_rSAM"/>
</dbReference>
<evidence type="ECO:0000313" key="4">
    <source>
        <dbReference type="EMBL" id="MBU3029073.1"/>
    </source>
</evidence>
<gene>
    <name evidence="4" type="primary">hemW</name>
    <name evidence="4" type="ORF">KNW02_02935</name>
</gene>
<dbReference type="PROSITE" id="PS51918">
    <property type="entry name" value="RADICAL_SAM"/>
    <property type="match status" value="1"/>
</dbReference>
<keyword evidence="2" id="KW-0949">S-adenosyl-L-methionine</keyword>
<keyword evidence="2" id="KW-0349">Heme</keyword>
<dbReference type="Proteomes" id="UP001166191">
    <property type="component" value="Unassembled WGS sequence"/>
</dbReference>
<keyword evidence="2" id="KW-0411">Iron-sulfur</keyword>
<keyword evidence="2" id="KW-0479">Metal-binding</keyword>